<reference evidence="2 3" key="1">
    <citation type="submission" date="2021-03" db="EMBL/GenBank/DDBJ databases">
        <title>Genomic Encyclopedia of Type Strains, Phase IV (KMG-IV): sequencing the most valuable type-strain genomes for metagenomic binning, comparative biology and taxonomic classification.</title>
        <authorList>
            <person name="Goeker M."/>
        </authorList>
    </citation>
    <scope>NUCLEOTIDE SEQUENCE [LARGE SCALE GENOMIC DNA]</scope>
    <source>
        <strain evidence="2 3">DSM 101953</strain>
    </source>
</reference>
<feature type="domain" description="FMN-binding" evidence="1">
    <location>
        <begin position="65"/>
        <end position="137"/>
    </location>
</feature>
<keyword evidence="3" id="KW-1185">Reference proteome</keyword>
<dbReference type="Pfam" id="PF04205">
    <property type="entry name" value="FMN_bind"/>
    <property type="match status" value="1"/>
</dbReference>
<dbReference type="EMBL" id="JAGGLV010000003">
    <property type="protein sequence ID" value="MBP2111133.1"/>
    <property type="molecule type" value="Genomic_DNA"/>
</dbReference>
<evidence type="ECO:0000259" key="1">
    <source>
        <dbReference type="SMART" id="SM00900"/>
    </source>
</evidence>
<dbReference type="RefSeq" id="WP_209870546.1">
    <property type="nucleotide sequence ID" value="NZ_JAGGLV010000003.1"/>
</dbReference>
<organism evidence="2 3">
    <name type="scientific">Paenibacillus silagei</name>
    <dbReference type="NCBI Taxonomy" id="1670801"/>
    <lineage>
        <taxon>Bacteria</taxon>
        <taxon>Bacillati</taxon>
        <taxon>Bacillota</taxon>
        <taxon>Bacilli</taxon>
        <taxon>Bacillales</taxon>
        <taxon>Paenibacillaceae</taxon>
        <taxon>Paenibacillus</taxon>
    </lineage>
</organism>
<dbReference type="Proteomes" id="UP000773462">
    <property type="component" value="Unassembled WGS sequence"/>
</dbReference>
<gene>
    <name evidence="2" type="ORF">J2Z70_001274</name>
</gene>
<dbReference type="InterPro" id="IPR007329">
    <property type="entry name" value="FMN-bd"/>
</dbReference>
<evidence type="ECO:0000313" key="3">
    <source>
        <dbReference type="Proteomes" id="UP000773462"/>
    </source>
</evidence>
<name>A0ABS4NM83_9BACL</name>
<protein>
    <submittedName>
        <fullName evidence="2">Uncharacterized protein with FMN-binding domain</fullName>
    </submittedName>
</protein>
<proteinExistence type="predicted"/>
<sequence length="140" mass="15497">MKKKWKRNLLLVCLTVILVGLIGSGAALLYTEKERREARNVEIDQVNFNKLHAGEYTGEYAGGMYKWRANKVLVTVTAHKVTAIQLLEHAENQPAASADELFGRVIQAQSLQVDSISGATLTSKAYLKAIENALHKSVEM</sequence>
<accession>A0ABS4NM83</accession>
<dbReference type="Gene3D" id="3.90.1010.20">
    <property type="match status" value="1"/>
</dbReference>
<comment type="caution">
    <text evidence="2">The sequence shown here is derived from an EMBL/GenBank/DDBJ whole genome shotgun (WGS) entry which is preliminary data.</text>
</comment>
<evidence type="ECO:0000313" key="2">
    <source>
        <dbReference type="EMBL" id="MBP2111133.1"/>
    </source>
</evidence>
<dbReference type="SMART" id="SM00900">
    <property type="entry name" value="FMN_bind"/>
    <property type="match status" value="1"/>
</dbReference>